<comment type="caution">
    <text evidence="2">The sequence shown here is derived from an EMBL/GenBank/DDBJ whole genome shotgun (WGS) entry which is preliminary data.</text>
</comment>
<evidence type="ECO:0000313" key="2">
    <source>
        <dbReference type="EMBL" id="NOH50130.1"/>
    </source>
</evidence>
<evidence type="ECO:0000313" key="3">
    <source>
        <dbReference type="Proteomes" id="UP000572072"/>
    </source>
</evidence>
<dbReference type="Pfam" id="PF13649">
    <property type="entry name" value="Methyltransf_25"/>
    <property type="match status" value="1"/>
</dbReference>
<keyword evidence="2" id="KW-0489">Methyltransferase</keyword>
<dbReference type="RefSeq" id="WP_171358836.1">
    <property type="nucleotide sequence ID" value="NZ_VTYN01000024.1"/>
</dbReference>
<evidence type="ECO:0000259" key="1">
    <source>
        <dbReference type="Pfam" id="PF13649"/>
    </source>
</evidence>
<dbReference type="InterPro" id="IPR029063">
    <property type="entry name" value="SAM-dependent_MTases_sf"/>
</dbReference>
<name>A0A7Y3ZCH0_9VIBR</name>
<dbReference type="InterPro" id="IPR041698">
    <property type="entry name" value="Methyltransf_25"/>
</dbReference>
<dbReference type="AlphaFoldDB" id="A0A7Y3ZCH0"/>
<dbReference type="GO" id="GO:0032259">
    <property type="term" value="P:methylation"/>
    <property type="evidence" value="ECO:0007669"/>
    <property type="project" value="UniProtKB-KW"/>
</dbReference>
<reference evidence="2 3" key="1">
    <citation type="submission" date="2019-08" db="EMBL/GenBank/DDBJ databases">
        <title>Draft genome sequencing and comparative genomics of hatchery-associated Vibrios.</title>
        <authorList>
            <person name="Kehlet-Delgado H."/>
            <person name="Mueller R.S."/>
        </authorList>
    </citation>
    <scope>NUCLEOTIDE SEQUENCE [LARGE SCALE GENOMIC DNA]</scope>
    <source>
        <strain evidence="2 3">00-78-3</strain>
    </source>
</reference>
<gene>
    <name evidence="2" type="ORF">F0262_18990</name>
</gene>
<dbReference type="Proteomes" id="UP000572072">
    <property type="component" value="Unassembled WGS sequence"/>
</dbReference>
<dbReference type="EMBL" id="VTYN01000024">
    <property type="protein sequence ID" value="NOH50130.1"/>
    <property type="molecule type" value="Genomic_DNA"/>
</dbReference>
<sequence length="195" mass="21771">MSVTWNEYYQKVASQPHRPNVERAANLLTLNNKIAIDAGGGTGRDSNYLLNQGFTVYAFDTHQGAVETCLTRFEGNPNFSISQSCFSDFDYPPCSLFIASASLFFCPSEHFESVWQRIDSALVSGGVFCGDLLGVKDSWVKAKTHPDISAFTREQVEALFEGYDILHFHERDEDGSTALGNAKHWHMFSVTAVKR</sequence>
<protein>
    <submittedName>
        <fullName evidence="2">Class I SAM-dependent methyltransferase</fullName>
    </submittedName>
</protein>
<feature type="domain" description="Methyltransferase" evidence="1">
    <location>
        <begin position="36"/>
        <end position="126"/>
    </location>
</feature>
<organism evidence="2 3">
    <name type="scientific">Vibrio rotiferianus</name>
    <dbReference type="NCBI Taxonomy" id="190895"/>
    <lineage>
        <taxon>Bacteria</taxon>
        <taxon>Pseudomonadati</taxon>
        <taxon>Pseudomonadota</taxon>
        <taxon>Gammaproteobacteria</taxon>
        <taxon>Vibrionales</taxon>
        <taxon>Vibrionaceae</taxon>
        <taxon>Vibrio</taxon>
    </lineage>
</organism>
<dbReference type="SUPFAM" id="SSF53335">
    <property type="entry name" value="S-adenosyl-L-methionine-dependent methyltransferases"/>
    <property type="match status" value="1"/>
</dbReference>
<dbReference type="Gene3D" id="3.40.50.150">
    <property type="entry name" value="Vaccinia Virus protein VP39"/>
    <property type="match status" value="1"/>
</dbReference>
<proteinExistence type="predicted"/>
<keyword evidence="2" id="KW-0808">Transferase</keyword>
<dbReference type="GO" id="GO:0008168">
    <property type="term" value="F:methyltransferase activity"/>
    <property type="evidence" value="ECO:0007669"/>
    <property type="project" value="UniProtKB-KW"/>
</dbReference>
<accession>A0A7Y3ZCH0</accession>